<proteinExistence type="predicted"/>
<keyword evidence="2" id="KW-0597">Phosphoprotein</keyword>
<dbReference type="OrthoDB" id="429813at2759"/>
<dbReference type="InterPro" id="IPR013120">
    <property type="entry name" value="FAR_NAD-bd"/>
</dbReference>
<evidence type="ECO:0000256" key="3">
    <source>
        <dbReference type="SAM" id="MobiDB-lite"/>
    </source>
</evidence>
<feature type="domain" description="Thioester reductase (TE)" evidence="5">
    <location>
        <begin position="714"/>
        <end position="951"/>
    </location>
</feature>
<dbReference type="SUPFAM" id="SSF51735">
    <property type="entry name" value="NAD(P)-binding Rossmann-fold domains"/>
    <property type="match status" value="1"/>
</dbReference>
<dbReference type="Pfam" id="PF07993">
    <property type="entry name" value="NAD_binding_4"/>
    <property type="match status" value="1"/>
</dbReference>
<dbReference type="InterPro" id="IPR042099">
    <property type="entry name" value="ANL_N_sf"/>
</dbReference>
<dbReference type="PANTHER" id="PTHR43439:SF2">
    <property type="entry name" value="ENZYME, PUTATIVE (JCVI)-RELATED"/>
    <property type="match status" value="1"/>
</dbReference>
<dbReference type="InterPro" id="IPR036291">
    <property type="entry name" value="NAD(P)-bd_dom_sf"/>
</dbReference>
<dbReference type="Gene3D" id="3.40.50.12780">
    <property type="entry name" value="N-terminal domain of ligase-like"/>
    <property type="match status" value="1"/>
</dbReference>
<keyword evidence="1" id="KW-0596">Phosphopantetheine</keyword>
<sequence>MDYKTLPIPPLPSTQALSSASFRPPPLDGSMTLPEMYDWHFTHSPGHPVLLYTTEEGGEKIISWENCARAIYRVANEVQRRIGREPNAKNQPPTVVVIVAAVDTITYFLNIAGIFRSGYIVFPISPRNSPAAVAHLLQKGTVVSHILIGAEPASQSLVSNALQLLDVDIRDRIGKSALPTFDEMCDLDGTNHCQWSDHPPNVSFDLDCVALILHSSGSTAFPKPVYWTHYRLVQLAYCPYFGEHDMCGTRFACHSMPMFHGMGVMQTGWTAATGLIITGFDPRIPGVLPNPDTIIESSIASKSDIIFCVPSFIEAWSRNPQHVSSLSNVHGVLYGGGPLNEDIGNKLSDEGVSIFILYGCTEIGIMCPIIPKPVKRDWNYFCLAGNIKGKLREDGHGHYELVILPNPYEVPSVFNTLEDGEDAYATNDLLTPHPTKAGYWKIHGRVDDQIMHSNGEKTNPGPLEMILNQDPHIRSSVMFGRGRFYAGVIIDPKSEYAIDPINLRDLAKFRQTIWPTVERMNDFAPQHSRIFKEMIIVVSPSKPFTYTAKNTARRQVIIEDYVEEIDAIYTAVEESTQANIPLPPSWSFKHALEFTRKTVQGVMKLSIGDDADLFRHGCDSLQATWIRNTVLNALQKSTDLKPGTMPFNFVYQNPSIMSLAYYVSHLLEENSNSTQQNDAERQAREMESMVDKYARLFRQHLPSAPSPSADVVLLTGTTGGLGCLLLTALLKDPNVQKVYALNRDGGSLHDRQTKALKERGLDPDILNSPKLTLLYGKLDVRGFGLDTQTFDTIRSSITHIIHNAYPVNFNMALSSFEASIYTLRHVIDLALSSPLPDPPRVLFTSSISVVRHELDNEPVPEKYVDFAAAEGSGYSESKWVCEKLLEIASSRTSLRPITVRIGQLSGMTNGGYWNQKEWMPALIKSSVYIGCLPNLDTDVSWLPIDIAAEVIAELRNSVAPVLHLAHPHPVPWSSVFQVASQELQLPLVPYNDWFRALTSDDQSLDVIRSVDLLTKNPALRIVDFFRTPVENTEAYGEALGMRSLALNEALNNSVILRRMQEMPLSDVDVKKWIAAWSSSGFLSL</sequence>
<evidence type="ECO:0000256" key="1">
    <source>
        <dbReference type="ARBA" id="ARBA00022450"/>
    </source>
</evidence>
<keyword evidence="7" id="KW-1185">Reference proteome</keyword>
<dbReference type="InterPro" id="IPR000873">
    <property type="entry name" value="AMP-dep_synth/lig_dom"/>
</dbReference>
<dbReference type="EMBL" id="LNZH02000001">
    <property type="protein sequence ID" value="OCB92288.1"/>
    <property type="molecule type" value="Genomic_DNA"/>
</dbReference>
<dbReference type="AlphaFoldDB" id="A0A9Q5I5M8"/>
<evidence type="ECO:0000256" key="2">
    <source>
        <dbReference type="ARBA" id="ARBA00022553"/>
    </source>
</evidence>
<dbReference type="Pfam" id="PF00501">
    <property type="entry name" value="AMP-binding"/>
    <property type="match status" value="1"/>
</dbReference>
<feature type="region of interest" description="Disordered" evidence="3">
    <location>
        <begin position="1"/>
        <end position="23"/>
    </location>
</feature>
<evidence type="ECO:0000259" key="5">
    <source>
        <dbReference type="Pfam" id="PF07993"/>
    </source>
</evidence>
<organism evidence="6 7">
    <name type="scientific">Sanghuangporus baumii</name>
    <name type="common">Phellinus baumii</name>
    <dbReference type="NCBI Taxonomy" id="108892"/>
    <lineage>
        <taxon>Eukaryota</taxon>
        <taxon>Fungi</taxon>
        <taxon>Dikarya</taxon>
        <taxon>Basidiomycota</taxon>
        <taxon>Agaricomycotina</taxon>
        <taxon>Agaricomycetes</taxon>
        <taxon>Hymenochaetales</taxon>
        <taxon>Hymenochaetaceae</taxon>
        <taxon>Sanghuangporus</taxon>
    </lineage>
</organism>
<name>A0A9Q5I5M8_SANBA</name>
<protein>
    <submittedName>
        <fullName evidence="6">Acetyl-CoA synthetase-like protein</fullName>
    </submittedName>
</protein>
<dbReference type="PANTHER" id="PTHR43439">
    <property type="entry name" value="PHENYLACETATE-COENZYME A LIGASE"/>
    <property type="match status" value="1"/>
</dbReference>
<dbReference type="InterPro" id="IPR051414">
    <property type="entry name" value="Adenylate-forming_Reductase"/>
</dbReference>
<feature type="domain" description="AMP-dependent synthetase/ligase" evidence="4">
    <location>
        <begin position="42"/>
        <end position="377"/>
    </location>
</feature>
<evidence type="ECO:0000313" key="6">
    <source>
        <dbReference type="EMBL" id="OCB92288.1"/>
    </source>
</evidence>
<accession>A0A9Q5I5M8</accession>
<evidence type="ECO:0000259" key="4">
    <source>
        <dbReference type="Pfam" id="PF00501"/>
    </source>
</evidence>
<reference evidence="6" key="1">
    <citation type="submission" date="2016-06" db="EMBL/GenBank/DDBJ databases">
        <title>Draft Genome sequence of the fungus Inonotus baumii.</title>
        <authorList>
            <person name="Zhu H."/>
            <person name="Lin W."/>
        </authorList>
    </citation>
    <scope>NUCLEOTIDE SEQUENCE</scope>
    <source>
        <strain evidence="6">821</strain>
    </source>
</reference>
<dbReference type="Proteomes" id="UP000757232">
    <property type="component" value="Unassembled WGS sequence"/>
</dbReference>
<gene>
    <name evidence="6" type="ORF">A7U60_g218</name>
</gene>
<dbReference type="Gene3D" id="3.40.50.720">
    <property type="entry name" value="NAD(P)-binding Rossmann-like Domain"/>
    <property type="match status" value="1"/>
</dbReference>
<comment type="caution">
    <text evidence="6">The sequence shown here is derived from an EMBL/GenBank/DDBJ whole genome shotgun (WGS) entry which is preliminary data.</text>
</comment>
<evidence type="ECO:0000313" key="7">
    <source>
        <dbReference type="Proteomes" id="UP000757232"/>
    </source>
</evidence>
<dbReference type="Pfam" id="PF23562">
    <property type="entry name" value="AMP-binding_C_3"/>
    <property type="match status" value="1"/>
</dbReference>
<dbReference type="SUPFAM" id="SSF56801">
    <property type="entry name" value="Acetyl-CoA synthetase-like"/>
    <property type="match status" value="1"/>
</dbReference>